<name>A0A2N0NRC5_9GLOM</name>
<reference evidence="2 3" key="2">
    <citation type="submission" date="2017-09" db="EMBL/GenBank/DDBJ databases">
        <title>Extensive intraspecific genome diversity in a model arbuscular mycorrhizal fungus.</title>
        <authorList>
            <person name="Chen E.C."/>
            <person name="Morin E."/>
            <person name="Beaudet D."/>
            <person name="Noel J."/>
            <person name="Ndikumana S."/>
            <person name="Charron P."/>
            <person name="St-Onge C."/>
            <person name="Giorgi J."/>
            <person name="Grigoriev I.V."/>
            <person name="Roux C."/>
            <person name="Martin F.M."/>
            <person name="Corradi N."/>
        </authorList>
    </citation>
    <scope>NUCLEOTIDE SEQUENCE [LARGE SCALE GENOMIC DNA]</scope>
    <source>
        <strain evidence="2 3">A5</strain>
    </source>
</reference>
<dbReference type="AlphaFoldDB" id="A0A2N0NRC5"/>
<dbReference type="VEuPathDB" id="FungiDB:RhiirFUN_024115"/>
<sequence>MVVHYLENNGGSKRGIAKYFNIQQKQVRDWNNNKAKLLAFAPHVLKFHLGKSAKYPDLEDDLFTWPSRCLEIANNPNITSFKFSNKWLSGFLGRYNLSGHCRTTIAQQLPSDLIEKQNVFLSYIL</sequence>
<evidence type="ECO:0000259" key="1">
    <source>
        <dbReference type="Pfam" id="PF04218"/>
    </source>
</evidence>
<dbReference type="InterPro" id="IPR007889">
    <property type="entry name" value="HTH_Psq"/>
</dbReference>
<evidence type="ECO:0000313" key="2">
    <source>
        <dbReference type="EMBL" id="PKB97118.1"/>
    </source>
</evidence>
<dbReference type="InterPro" id="IPR009057">
    <property type="entry name" value="Homeodomain-like_sf"/>
</dbReference>
<proteinExistence type="predicted"/>
<comment type="caution">
    <text evidence="2">The sequence shown here is derived from an EMBL/GenBank/DDBJ whole genome shotgun (WGS) entry which is preliminary data.</text>
</comment>
<reference evidence="2 3" key="1">
    <citation type="submission" date="2016-04" db="EMBL/GenBank/DDBJ databases">
        <title>Genome analyses suggest a sexual origin of heterokaryosis in a supposedly ancient asexual fungus.</title>
        <authorList>
            <person name="Ropars J."/>
            <person name="Sedzielewska K."/>
            <person name="Noel J."/>
            <person name="Charron P."/>
            <person name="Farinelli L."/>
            <person name="Marton T."/>
            <person name="Kruger M."/>
            <person name="Pelin A."/>
            <person name="Brachmann A."/>
            <person name="Corradi N."/>
        </authorList>
    </citation>
    <scope>NUCLEOTIDE SEQUENCE [LARGE SCALE GENOMIC DNA]</scope>
    <source>
        <strain evidence="2 3">A5</strain>
    </source>
</reference>
<protein>
    <recommendedName>
        <fullName evidence="1">HTH psq-type domain-containing protein</fullName>
    </recommendedName>
</protein>
<dbReference type="Proteomes" id="UP000232722">
    <property type="component" value="Unassembled WGS sequence"/>
</dbReference>
<dbReference type="GO" id="GO:0003677">
    <property type="term" value="F:DNA binding"/>
    <property type="evidence" value="ECO:0007669"/>
    <property type="project" value="InterPro"/>
</dbReference>
<evidence type="ECO:0000313" key="3">
    <source>
        <dbReference type="Proteomes" id="UP000232722"/>
    </source>
</evidence>
<feature type="domain" description="HTH psq-type" evidence="1">
    <location>
        <begin position="2"/>
        <end position="40"/>
    </location>
</feature>
<organism evidence="2 3">
    <name type="scientific">Rhizophagus irregularis</name>
    <dbReference type="NCBI Taxonomy" id="588596"/>
    <lineage>
        <taxon>Eukaryota</taxon>
        <taxon>Fungi</taxon>
        <taxon>Fungi incertae sedis</taxon>
        <taxon>Mucoromycota</taxon>
        <taxon>Glomeromycotina</taxon>
        <taxon>Glomeromycetes</taxon>
        <taxon>Glomerales</taxon>
        <taxon>Glomeraceae</taxon>
        <taxon>Rhizophagus</taxon>
    </lineage>
</organism>
<dbReference type="Pfam" id="PF04218">
    <property type="entry name" value="CENP-B_N"/>
    <property type="match status" value="1"/>
</dbReference>
<dbReference type="SUPFAM" id="SSF46689">
    <property type="entry name" value="Homeodomain-like"/>
    <property type="match status" value="1"/>
</dbReference>
<accession>A0A2N0NRC5</accession>
<gene>
    <name evidence="2" type="ORF">RhiirA5_433701</name>
</gene>
<dbReference type="EMBL" id="LLXJ01003405">
    <property type="protein sequence ID" value="PKB97118.1"/>
    <property type="molecule type" value="Genomic_DNA"/>
</dbReference>